<evidence type="ECO:0000256" key="2">
    <source>
        <dbReference type="ARBA" id="ARBA00022679"/>
    </source>
</evidence>
<sequence length="499" mass="58075">MASLTKKFEHLEIKLEDIKLATDNFNEKNVIGKGGFGKVYKGELSQSSGKTKVAFKRLDSKFGQGGSEFVKEIKMLSCYTHKNLISLLGFCSQEDEMILVYEFAARGSLDNYLKDATLTWTQRIKIFLFEVLCGKLCFEYSNHRYKVLVPMWKKSYKENKLDEIIFPDLMQQMDPSSLKTFADIAYQCLQNSREQRPVMSHVVEKLKSALEWQEARDMTLKLPKEYAEIVKSAVDRLIFTSLKELEALLSKWVIINGGKTLFSINDKREHCERICIEGCLNLDEIKDGSLEYPSHYYNSRFPGGRCYEYKNEFKARVRADFLSPEITYTVNLVFRFINKSNLPKLMPIRYKLDGETKLITVYKTNQGEDGWFMAALHQCTSEHRSLEIMFERCQFSLLVAGIEFQPFKEKVEDDEVLEYQDIIKAASHSLAYRSLAELKVLLSKGIHLNEYKRWFSLNEKGDNCEMISVAECLIPDESNKDHVFHYEPAFHYEPRYLSR</sequence>
<dbReference type="InterPro" id="IPR017441">
    <property type="entry name" value="Protein_kinase_ATP_BS"/>
</dbReference>
<dbReference type="STRING" id="35608.A0A2U1MU23"/>
<dbReference type="AlphaFoldDB" id="A0A2U1MU23"/>
<dbReference type="PROSITE" id="PS00107">
    <property type="entry name" value="PROTEIN_KINASE_ATP"/>
    <property type="match status" value="1"/>
</dbReference>
<dbReference type="InterPro" id="IPR000719">
    <property type="entry name" value="Prot_kinase_dom"/>
</dbReference>
<dbReference type="GO" id="GO:0004714">
    <property type="term" value="F:transmembrane receptor protein tyrosine kinase activity"/>
    <property type="evidence" value="ECO:0007669"/>
    <property type="project" value="InterPro"/>
</dbReference>
<name>A0A2U1MU23_ARTAN</name>
<dbReference type="PANTHER" id="PTHR27003">
    <property type="entry name" value="OS07G0166700 PROTEIN"/>
    <property type="match status" value="1"/>
</dbReference>
<feature type="binding site" evidence="6">
    <location>
        <position position="56"/>
    </location>
    <ligand>
        <name>ATP</name>
        <dbReference type="ChEBI" id="CHEBI:30616"/>
    </ligand>
</feature>
<dbReference type="Gene3D" id="1.10.510.10">
    <property type="entry name" value="Transferase(Phosphotransferase) domain 1"/>
    <property type="match status" value="1"/>
</dbReference>
<dbReference type="InterPro" id="IPR001245">
    <property type="entry name" value="Ser-Thr/Tyr_kinase_cat_dom"/>
</dbReference>
<protein>
    <submittedName>
        <fullName evidence="8">Concanavalin A-like lectin/glucanase, subgroup</fullName>
    </submittedName>
</protein>
<organism evidence="8 9">
    <name type="scientific">Artemisia annua</name>
    <name type="common">Sweet wormwood</name>
    <dbReference type="NCBI Taxonomy" id="35608"/>
    <lineage>
        <taxon>Eukaryota</taxon>
        <taxon>Viridiplantae</taxon>
        <taxon>Streptophyta</taxon>
        <taxon>Embryophyta</taxon>
        <taxon>Tracheophyta</taxon>
        <taxon>Spermatophyta</taxon>
        <taxon>Magnoliopsida</taxon>
        <taxon>eudicotyledons</taxon>
        <taxon>Gunneridae</taxon>
        <taxon>Pentapetalae</taxon>
        <taxon>asterids</taxon>
        <taxon>campanulids</taxon>
        <taxon>Asterales</taxon>
        <taxon>Asteraceae</taxon>
        <taxon>Asteroideae</taxon>
        <taxon>Anthemideae</taxon>
        <taxon>Artemisiinae</taxon>
        <taxon>Artemisia</taxon>
    </lineage>
</organism>
<evidence type="ECO:0000313" key="8">
    <source>
        <dbReference type="EMBL" id="PWA64765.1"/>
    </source>
</evidence>
<dbReference type="Pfam" id="PF07714">
    <property type="entry name" value="PK_Tyr_Ser-Thr"/>
    <property type="match status" value="1"/>
</dbReference>
<dbReference type="FunFam" id="3.30.200.20:FF:000039">
    <property type="entry name" value="receptor-like protein kinase FERONIA"/>
    <property type="match status" value="1"/>
</dbReference>
<reference evidence="8 9" key="1">
    <citation type="journal article" date="2018" name="Mol. Plant">
        <title>The genome of Artemisia annua provides insight into the evolution of Asteraceae family and artemisinin biosynthesis.</title>
        <authorList>
            <person name="Shen Q."/>
            <person name="Zhang L."/>
            <person name="Liao Z."/>
            <person name="Wang S."/>
            <person name="Yan T."/>
            <person name="Shi P."/>
            <person name="Liu M."/>
            <person name="Fu X."/>
            <person name="Pan Q."/>
            <person name="Wang Y."/>
            <person name="Lv Z."/>
            <person name="Lu X."/>
            <person name="Zhang F."/>
            <person name="Jiang W."/>
            <person name="Ma Y."/>
            <person name="Chen M."/>
            <person name="Hao X."/>
            <person name="Li L."/>
            <person name="Tang Y."/>
            <person name="Lv G."/>
            <person name="Zhou Y."/>
            <person name="Sun X."/>
            <person name="Brodelius P.E."/>
            <person name="Rose J.K.C."/>
            <person name="Tang K."/>
        </authorList>
    </citation>
    <scope>NUCLEOTIDE SEQUENCE [LARGE SCALE GENOMIC DNA]</scope>
    <source>
        <strain evidence="9">cv. Huhao1</strain>
        <tissue evidence="8">Leaf</tissue>
    </source>
</reference>
<keyword evidence="1" id="KW-0723">Serine/threonine-protein kinase</keyword>
<dbReference type="InterPro" id="IPR011009">
    <property type="entry name" value="Kinase-like_dom_sf"/>
</dbReference>
<dbReference type="GO" id="GO:0004674">
    <property type="term" value="F:protein serine/threonine kinase activity"/>
    <property type="evidence" value="ECO:0007669"/>
    <property type="project" value="UniProtKB-KW"/>
</dbReference>
<keyword evidence="9" id="KW-1185">Reference proteome</keyword>
<dbReference type="PROSITE" id="PS50011">
    <property type="entry name" value="PROTEIN_KINASE_DOM"/>
    <property type="match status" value="1"/>
</dbReference>
<dbReference type="OrthoDB" id="4062651at2759"/>
<dbReference type="GO" id="GO:0009506">
    <property type="term" value="C:plasmodesma"/>
    <property type="evidence" value="ECO:0007669"/>
    <property type="project" value="TreeGrafter"/>
</dbReference>
<keyword evidence="4" id="KW-0418">Kinase</keyword>
<proteinExistence type="predicted"/>
<dbReference type="Gene3D" id="3.30.200.20">
    <property type="entry name" value="Phosphorylase Kinase, domain 1"/>
    <property type="match status" value="1"/>
</dbReference>
<gene>
    <name evidence="8" type="ORF">CTI12_AA342030</name>
</gene>
<evidence type="ECO:0000256" key="3">
    <source>
        <dbReference type="ARBA" id="ARBA00022741"/>
    </source>
</evidence>
<dbReference type="GO" id="GO:0030246">
    <property type="term" value="F:carbohydrate binding"/>
    <property type="evidence" value="ECO:0007669"/>
    <property type="project" value="UniProtKB-KW"/>
</dbReference>
<dbReference type="GO" id="GO:0005524">
    <property type="term" value="F:ATP binding"/>
    <property type="evidence" value="ECO:0007669"/>
    <property type="project" value="UniProtKB-UniRule"/>
</dbReference>
<evidence type="ECO:0000256" key="1">
    <source>
        <dbReference type="ARBA" id="ARBA00022527"/>
    </source>
</evidence>
<evidence type="ECO:0000256" key="5">
    <source>
        <dbReference type="ARBA" id="ARBA00022840"/>
    </source>
</evidence>
<dbReference type="SUPFAM" id="SSF56112">
    <property type="entry name" value="Protein kinase-like (PK-like)"/>
    <property type="match status" value="1"/>
</dbReference>
<accession>A0A2U1MU23</accession>
<evidence type="ECO:0000256" key="4">
    <source>
        <dbReference type="ARBA" id="ARBA00022777"/>
    </source>
</evidence>
<keyword evidence="8" id="KW-0430">Lectin</keyword>
<keyword evidence="5 6" id="KW-0067">ATP-binding</keyword>
<dbReference type="EMBL" id="PKPP01004358">
    <property type="protein sequence ID" value="PWA64765.1"/>
    <property type="molecule type" value="Genomic_DNA"/>
</dbReference>
<dbReference type="InterPro" id="IPR045272">
    <property type="entry name" value="ANXUR1/2-like"/>
</dbReference>
<evidence type="ECO:0000313" key="9">
    <source>
        <dbReference type="Proteomes" id="UP000245207"/>
    </source>
</evidence>
<evidence type="ECO:0000259" key="7">
    <source>
        <dbReference type="PROSITE" id="PS50011"/>
    </source>
</evidence>
<feature type="domain" description="Protein kinase" evidence="7">
    <location>
        <begin position="25"/>
        <end position="499"/>
    </location>
</feature>
<comment type="caution">
    <text evidence="8">The sequence shown here is derived from an EMBL/GenBank/DDBJ whole genome shotgun (WGS) entry which is preliminary data.</text>
</comment>
<keyword evidence="2" id="KW-0808">Transferase</keyword>
<dbReference type="Proteomes" id="UP000245207">
    <property type="component" value="Unassembled WGS sequence"/>
</dbReference>
<dbReference type="GO" id="GO:0005886">
    <property type="term" value="C:plasma membrane"/>
    <property type="evidence" value="ECO:0007669"/>
    <property type="project" value="TreeGrafter"/>
</dbReference>
<keyword evidence="3 6" id="KW-0547">Nucleotide-binding</keyword>
<dbReference type="PANTHER" id="PTHR27003:SF467">
    <property type="entry name" value="PROTEIN KINASE DOMAIN-CONTAINING PROTEIN"/>
    <property type="match status" value="1"/>
</dbReference>
<evidence type="ECO:0000256" key="6">
    <source>
        <dbReference type="PROSITE-ProRule" id="PRU10141"/>
    </source>
</evidence>